<dbReference type="GO" id="GO:0003735">
    <property type="term" value="F:structural constituent of ribosome"/>
    <property type="evidence" value="ECO:0007669"/>
    <property type="project" value="InterPro"/>
</dbReference>
<dbReference type="AlphaFoldDB" id="A0A1W0E4F8"/>
<evidence type="ECO:0000256" key="3">
    <source>
        <dbReference type="ARBA" id="ARBA00023274"/>
    </source>
</evidence>
<evidence type="ECO:0000256" key="1">
    <source>
        <dbReference type="ARBA" id="ARBA00006194"/>
    </source>
</evidence>
<reference evidence="7 8" key="1">
    <citation type="journal article" date="2017" name="Environ. Microbiol.">
        <title>Decay of the glycolytic pathway and adaptation to intranuclear parasitism within Enterocytozoonidae microsporidia.</title>
        <authorList>
            <person name="Wiredu Boakye D."/>
            <person name="Jaroenlak P."/>
            <person name="Prachumwat A."/>
            <person name="Williams T.A."/>
            <person name="Bateman K.S."/>
            <person name="Itsathitphaisarn O."/>
            <person name="Sritunyalucksana K."/>
            <person name="Paszkiewicz K.H."/>
            <person name="Moore K.A."/>
            <person name="Stentiford G.D."/>
            <person name="Williams B.A."/>
        </authorList>
    </citation>
    <scope>NUCLEOTIDE SEQUENCE [LARGE SCALE GENOMIC DNA]</scope>
    <source>
        <strain evidence="7 8">TH1</strain>
    </source>
</reference>
<comment type="similarity">
    <text evidence="1">Belongs to the universal ribosomal protein uS11 family.</text>
</comment>
<dbReference type="PANTHER" id="PTHR11759">
    <property type="entry name" value="40S RIBOSOMAL PROTEIN S14/30S RIBOSOMAL PROTEIN S11"/>
    <property type="match status" value="1"/>
</dbReference>
<dbReference type="Pfam" id="PF00411">
    <property type="entry name" value="Ribosomal_S11"/>
    <property type="match status" value="1"/>
</dbReference>
<feature type="region of interest" description="Disordered" evidence="6">
    <location>
        <begin position="1"/>
        <end position="36"/>
    </location>
</feature>
<keyword evidence="3" id="KW-0687">Ribonucleoprotein</keyword>
<accession>A0A1W0E4F8</accession>
<keyword evidence="8" id="KW-1185">Reference proteome</keyword>
<evidence type="ECO:0000313" key="8">
    <source>
        <dbReference type="Proteomes" id="UP000192758"/>
    </source>
</evidence>
<evidence type="ECO:0000256" key="6">
    <source>
        <dbReference type="SAM" id="MobiDB-lite"/>
    </source>
</evidence>
<dbReference type="InterPro" id="IPR001971">
    <property type="entry name" value="Ribosomal_uS11"/>
</dbReference>
<organism evidence="7 8">
    <name type="scientific">Ecytonucleospora hepatopenaei</name>
    <dbReference type="NCBI Taxonomy" id="646526"/>
    <lineage>
        <taxon>Eukaryota</taxon>
        <taxon>Fungi</taxon>
        <taxon>Fungi incertae sedis</taxon>
        <taxon>Microsporidia</taxon>
        <taxon>Enterocytozoonidae</taxon>
        <taxon>Ecytonucleospora</taxon>
    </lineage>
</organism>
<dbReference type="GO" id="GO:0044391">
    <property type="term" value="C:ribosomal subunit"/>
    <property type="evidence" value="ECO:0007669"/>
    <property type="project" value="UniProtKB-ARBA"/>
</dbReference>
<keyword evidence="2" id="KW-0689">Ribosomal protein</keyword>
<dbReference type="InterPro" id="IPR036967">
    <property type="entry name" value="Ribosomal_uS11_sf"/>
</dbReference>
<dbReference type="Gene3D" id="3.30.420.80">
    <property type="entry name" value="Ribosomal protein S11"/>
    <property type="match status" value="1"/>
</dbReference>
<dbReference type="HAMAP" id="MF_01310">
    <property type="entry name" value="Ribosomal_uS11"/>
    <property type="match status" value="1"/>
</dbReference>
<dbReference type="STRING" id="646526.A0A1W0E4F8"/>
<dbReference type="OrthoDB" id="1677536at2759"/>
<protein>
    <recommendedName>
        <fullName evidence="4">Small ribosomal subunit protein uS11</fullName>
    </recommendedName>
    <alternativeName>
        <fullName evidence="5">40S ribosomal protein S14</fullName>
    </alternativeName>
</protein>
<dbReference type="PIRSF" id="PIRSF002131">
    <property type="entry name" value="Ribosomal_S11"/>
    <property type="match status" value="1"/>
</dbReference>
<gene>
    <name evidence="7" type="primary">rps14</name>
    <name evidence="7" type="ORF">EHP00_1131</name>
</gene>
<dbReference type="SUPFAM" id="SSF53137">
    <property type="entry name" value="Translational machinery components"/>
    <property type="match status" value="1"/>
</dbReference>
<dbReference type="VEuPathDB" id="MicrosporidiaDB:EHP00_1131"/>
<evidence type="ECO:0000256" key="4">
    <source>
        <dbReference type="ARBA" id="ARBA00035160"/>
    </source>
</evidence>
<sequence length="162" mass="17580">MAEPFVATKETKLPTNEEETPQITEHTEQSRNTQGGRTGICHILSTKNATFIHVTDLTGRITYAKFTGGMKVKSKKDEGSPYAAIQAAQDAANKALSCGITTCHIKLRGRGGLKRRHPGAGAQSAIRTFVATEGMKIGRIMFATPIPHDTCRRKGGNRGRRC</sequence>
<evidence type="ECO:0000313" key="7">
    <source>
        <dbReference type="EMBL" id="OQS54120.1"/>
    </source>
</evidence>
<dbReference type="FunFam" id="3.30.420.80:FF:000018">
    <property type="entry name" value="40S ribosomal protein S14"/>
    <property type="match status" value="1"/>
</dbReference>
<dbReference type="Proteomes" id="UP000192758">
    <property type="component" value="Unassembled WGS sequence"/>
</dbReference>
<evidence type="ECO:0000256" key="5">
    <source>
        <dbReference type="ARBA" id="ARBA00044343"/>
    </source>
</evidence>
<proteinExistence type="inferred from homology"/>
<dbReference type="GO" id="GO:0006412">
    <property type="term" value="P:translation"/>
    <property type="evidence" value="ECO:0007669"/>
    <property type="project" value="InterPro"/>
</dbReference>
<comment type="caution">
    <text evidence="7">The sequence shown here is derived from an EMBL/GenBank/DDBJ whole genome shotgun (WGS) entry which is preliminary data.</text>
</comment>
<name>A0A1W0E4F8_9MICR</name>
<dbReference type="EMBL" id="MNPJ01000022">
    <property type="protein sequence ID" value="OQS54120.1"/>
    <property type="molecule type" value="Genomic_DNA"/>
</dbReference>
<evidence type="ECO:0000256" key="2">
    <source>
        <dbReference type="ARBA" id="ARBA00022980"/>
    </source>
</evidence>
<dbReference type="GO" id="GO:0022626">
    <property type="term" value="C:cytosolic ribosome"/>
    <property type="evidence" value="ECO:0007669"/>
    <property type="project" value="UniProtKB-ARBA"/>
</dbReference>